<keyword evidence="3" id="KW-1185">Reference proteome</keyword>
<organism evidence="2 3">
    <name type="scientific">Prorocentrum cordatum</name>
    <dbReference type="NCBI Taxonomy" id="2364126"/>
    <lineage>
        <taxon>Eukaryota</taxon>
        <taxon>Sar</taxon>
        <taxon>Alveolata</taxon>
        <taxon>Dinophyceae</taxon>
        <taxon>Prorocentrales</taxon>
        <taxon>Prorocentraceae</taxon>
        <taxon>Prorocentrum</taxon>
    </lineage>
</organism>
<reference evidence="2" key="1">
    <citation type="submission" date="2023-10" db="EMBL/GenBank/DDBJ databases">
        <authorList>
            <person name="Chen Y."/>
            <person name="Shah S."/>
            <person name="Dougan E. K."/>
            <person name="Thang M."/>
            <person name="Chan C."/>
        </authorList>
    </citation>
    <scope>NUCLEOTIDE SEQUENCE [LARGE SCALE GENOMIC DNA]</scope>
</reference>
<accession>A0ABN9T309</accession>
<name>A0ABN9T309_9DINO</name>
<proteinExistence type="predicted"/>
<evidence type="ECO:0000256" key="1">
    <source>
        <dbReference type="SAM" id="MobiDB-lite"/>
    </source>
</evidence>
<evidence type="ECO:0000313" key="3">
    <source>
        <dbReference type="Proteomes" id="UP001189429"/>
    </source>
</evidence>
<protein>
    <submittedName>
        <fullName evidence="2">Uncharacterized protein</fullName>
    </submittedName>
</protein>
<feature type="compositionally biased region" description="Low complexity" evidence="1">
    <location>
        <begin position="149"/>
        <end position="161"/>
    </location>
</feature>
<evidence type="ECO:0000313" key="2">
    <source>
        <dbReference type="EMBL" id="CAK0839354.1"/>
    </source>
</evidence>
<gene>
    <name evidence="2" type="ORF">PCOR1329_LOCUS35041</name>
</gene>
<comment type="caution">
    <text evidence="2">The sequence shown here is derived from an EMBL/GenBank/DDBJ whole genome shotgun (WGS) entry which is preliminary data.</text>
</comment>
<dbReference type="EMBL" id="CAUYUJ010014284">
    <property type="protein sequence ID" value="CAK0839354.1"/>
    <property type="molecule type" value="Genomic_DNA"/>
</dbReference>
<feature type="region of interest" description="Disordered" evidence="1">
    <location>
        <begin position="149"/>
        <end position="185"/>
    </location>
</feature>
<dbReference type="Proteomes" id="UP001189429">
    <property type="component" value="Unassembled WGS sequence"/>
</dbReference>
<sequence>MASPGGSSSRGSYRESCRTLDATALENAILPSVTKQCFLTYGVCPGKDQFSSRAKEEVIAQFEAKFPTSVQDLMGMMMPGMSGGSGMPGMGGMPGSQAASPWGSADGAPDLGALGSLFGGLAAEPTLGAMPTAPTVAPVTSPMATMGSTPMASTAPAATAPPASPMPEVVPTATPSSASPVAEAISEVPSPAGAVGVPPPPPPRKAPTVIDADVAFLD</sequence>